<dbReference type="RefSeq" id="WP_137247608.1">
    <property type="nucleotide sequence ID" value="NZ_SZQA01000012.1"/>
</dbReference>
<dbReference type="PANTHER" id="PTHR36220">
    <property type="entry name" value="UNNAMED PRODUCT"/>
    <property type="match status" value="1"/>
</dbReference>
<feature type="chain" id="PRO_5020392768" description="VCBS repeat-containing protein" evidence="4">
    <location>
        <begin position="23"/>
        <end position="390"/>
    </location>
</feature>
<dbReference type="InterPro" id="IPR028994">
    <property type="entry name" value="Integrin_alpha_N"/>
</dbReference>
<keyword evidence="6" id="KW-1185">Reference proteome</keyword>
<reference evidence="5 6" key="1">
    <citation type="submission" date="2019-04" db="EMBL/GenBank/DDBJ databases">
        <title>Herbidospora sp. NEAU-GS14.nov., a novel actinomycete isolated from soil.</title>
        <authorList>
            <person name="Han L."/>
        </authorList>
    </citation>
    <scope>NUCLEOTIDE SEQUENCE [LARGE SCALE GENOMIC DNA]</scope>
    <source>
        <strain evidence="5 6">NEAU-GS14</strain>
    </source>
</reference>
<accession>A0A4U3MH61</accession>
<comment type="caution">
    <text evidence="5">The sequence shown here is derived from an EMBL/GenBank/DDBJ whole genome shotgun (WGS) entry which is preliminary data.</text>
</comment>
<dbReference type="AlphaFoldDB" id="A0A4U3MH61"/>
<protein>
    <recommendedName>
        <fullName evidence="7">VCBS repeat-containing protein</fullName>
    </recommendedName>
</protein>
<keyword evidence="2" id="KW-0677">Repeat</keyword>
<dbReference type="OrthoDB" id="4330330at2"/>
<dbReference type="SUPFAM" id="SSF69318">
    <property type="entry name" value="Integrin alpha N-terminal domain"/>
    <property type="match status" value="2"/>
</dbReference>
<feature type="signal peptide" evidence="4">
    <location>
        <begin position="1"/>
        <end position="22"/>
    </location>
</feature>
<evidence type="ECO:0000313" key="6">
    <source>
        <dbReference type="Proteomes" id="UP000308705"/>
    </source>
</evidence>
<dbReference type="Gene3D" id="2.130.10.130">
    <property type="entry name" value="Integrin alpha, N-terminal"/>
    <property type="match status" value="2"/>
</dbReference>
<evidence type="ECO:0000313" key="5">
    <source>
        <dbReference type="EMBL" id="TKK88150.1"/>
    </source>
</evidence>
<dbReference type="EMBL" id="SZQA01000012">
    <property type="protein sequence ID" value="TKK88150.1"/>
    <property type="molecule type" value="Genomic_DNA"/>
</dbReference>
<evidence type="ECO:0008006" key="7">
    <source>
        <dbReference type="Google" id="ProtNLM"/>
    </source>
</evidence>
<dbReference type="Proteomes" id="UP000308705">
    <property type="component" value="Unassembled WGS sequence"/>
</dbReference>
<sequence>MTRLLAALLLGAALLPSGTASAAPCADAGHAVGDPFAETVTFGGRTLKAPGGEPSTGFGWAVATADVDGDRCLDVVVGAPYAGAADQGAVYVFGAGGVRTVTAQDPEKDAHFGWSLATADRPGGAVLAVGEPHADDPVTDAGAVHLLTPDGRVRVNQESDGMIGNGEVGDMWGWSLAFHGDPARPDLAVGVPYEDNDGTGVQVASGIVDAGTVVVVQNVLAGAPYTTKKWDLGQATKDVPEEAGNRFGWTLATTRIGGTDYLAAGAPLAGPKDAGMVQLWAGLSPVRAITVPGTTGLGWALAFTGDGRLAMGHPYTKGATGGVHTGTVDGTVAALPVPPQPGQRYGWSLAADGASGLLIGAPDRDGVGAVFTSAAAPAPAGSVDYGHAVH</sequence>
<evidence type="ECO:0000256" key="2">
    <source>
        <dbReference type="ARBA" id="ARBA00022737"/>
    </source>
</evidence>
<dbReference type="InterPro" id="IPR013519">
    <property type="entry name" value="Int_alpha_beta-p"/>
</dbReference>
<proteinExistence type="predicted"/>
<dbReference type="PANTHER" id="PTHR36220:SF1">
    <property type="entry name" value="GAMMA TUBULIN COMPLEX COMPONENT C-TERMINAL DOMAIN-CONTAINING PROTEIN"/>
    <property type="match status" value="1"/>
</dbReference>
<dbReference type="SMART" id="SM00191">
    <property type="entry name" value="Int_alpha"/>
    <property type="match status" value="4"/>
</dbReference>
<keyword evidence="1 4" id="KW-0732">Signal</keyword>
<keyword evidence="3" id="KW-0325">Glycoprotein</keyword>
<organism evidence="5 6">
    <name type="scientific">Herbidospora galbida</name>
    <dbReference type="NCBI Taxonomy" id="2575442"/>
    <lineage>
        <taxon>Bacteria</taxon>
        <taxon>Bacillati</taxon>
        <taxon>Actinomycetota</taxon>
        <taxon>Actinomycetes</taxon>
        <taxon>Streptosporangiales</taxon>
        <taxon>Streptosporangiaceae</taxon>
        <taxon>Herbidospora</taxon>
    </lineage>
</organism>
<dbReference type="Pfam" id="PF01839">
    <property type="entry name" value="FG-GAP"/>
    <property type="match status" value="1"/>
</dbReference>
<evidence type="ECO:0000256" key="1">
    <source>
        <dbReference type="ARBA" id="ARBA00022729"/>
    </source>
</evidence>
<name>A0A4U3MH61_9ACTN</name>
<evidence type="ECO:0000256" key="3">
    <source>
        <dbReference type="ARBA" id="ARBA00023180"/>
    </source>
</evidence>
<gene>
    <name evidence="5" type="ORF">FDA94_14640</name>
</gene>
<evidence type="ECO:0000256" key="4">
    <source>
        <dbReference type="SAM" id="SignalP"/>
    </source>
</evidence>
<dbReference type="InterPro" id="IPR013517">
    <property type="entry name" value="FG-GAP"/>
</dbReference>
<dbReference type="PROSITE" id="PS51470">
    <property type="entry name" value="FG_GAP"/>
    <property type="match status" value="1"/>
</dbReference>